<feature type="zinc finger region" description="UBR-type" evidence="4">
    <location>
        <begin position="554"/>
        <end position="625"/>
    </location>
</feature>
<name>A0ABQ8UXY9_9EUKA</name>
<accession>A0ABQ8UXY9</accession>
<dbReference type="InterPro" id="IPR003126">
    <property type="entry name" value="Znf_UBR"/>
</dbReference>
<dbReference type="PANTHER" id="PTHR45737">
    <property type="entry name" value="VON WILLEBRAND FACTOR A DOMAIN-CONTAINING PROTEIN 5A"/>
    <property type="match status" value="1"/>
</dbReference>
<dbReference type="SMART" id="SM00213">
    <property type="entry name" value="UBQ"/>
    <property type="match status" value="1"/>
</dbReference>
<feature type="region of interest" description="Disordered" evidence="5">
    <location>
        <begin position="632"/>
        <end position="664"/>
    </location>
</feature>
<evidence type="ECO:0000256" key="3">
    <source>
        <dbReference type="ARBA" id="ARBA00022833"/>
    </source>
</evidence>
<dbReference type="Gene3D" id="3.10.20.90">
    <property type="entry name" value="Phosphatidylinositol 3-kinase Catalytic Subunit, Chain A, domain 1"/>
    <property type="match status" value="1"/>
</dbReference>
<dbReference type="CDD" id="cd14014">
    <property type="entry name" value="STKc_PknB_like"/>
    <property type="match status" value="1"/>
</dbReference>
<dbReference type="PRINTS" id="PR00348">
    <property type="entry name" value="UBIQUITIN"/>
</dbReference>
<dbReference type="Gene3D" id="3.30.200.20">
    <property type="entry name" value="Phosphorylase Kinase, domain 1"/>
    <property type="match status" value="1"/>
</dbReference>
<evidence type="ECO:0000259" key="10">
    <source>
        <dbReference type="PROSITE" id="PS51468"/>
    </source>
</evidence>
<dbReference type="PANTHER" id="PTHR45737:SF6">
    <property type="entry name" value="VON WILLEBRAND FACTOR A DOMAIN-CONTAINING PROTEIN 5A"/>
    <property type="match status" value="1"/>
</dbReference>
<evidence type="ECO:0000256" key="4">
    <source>
        <dbReference type="PROSITE-ProRule" id="PRU00508"/>
    </source>
</evidence>
<keyword evidence="3" id="KW-0862">Zinc</keyword>
<dbReference type="InterPro" id="IPR019956">
    <property type="entry name" value="Ubiquitin_dom"/>
</dbReference>
<evidence type="ECO:0000256" key="2">
    <source>
        <dbReference type="ARBA" id="ARBA00022771"/>
    </source>
</evidence>
<dbReference type="SMART" id="SM00220">
    <property type="entry name" value="S_TKc"/>
    <property type="match status" value="1"/>
</dbReference>
<dbReference type="InterPro" id="IPR011009">
    <property type="entry name" value="Kinase-like_dom_sf"/>
</dbReference>
<evidence type="ECO:0000259" key="8">
    <source>
        <dbReference type="PROSITE" id="PS50234"/>
    </source>
</evidence>
<dbReference type="PROSITE" id="PS51157">
    <property type="entry name" value="ZF_UBR"/>
    <property type="match status" value="1"/>
</dbReference>
<dbReference type="Pfam" id="PF13768">
    <property type="entry name" value="VWA_3"/>
    <property type="match status" value="1"/>
</dbReference>
<dbReference type="InterPro" id="IPR013694">
    <property type="entry name" value="VIT"/>
</dbReference>
<dbReference type="PROSITE" id="PS00299">
    <property type="entry name" value="UBIQUITIN_1"/>
    <property type="match status" value="1"/>
</dbReference>
<dbReference type="PROSITE" id="PS50234">
    <property type="entry name" value="VWFA"/>
    <property type="match status" value="1"/>
</dbReference>
<keyword evidence="12" id="KW-1185">Reference proteome</keyword>
<dbReference type="Pfam" id="PF00240">
    <property type="entry name" value="ubiquitin"/>
    <property type="match status" value="1"/>
</dbReference>
<feature type="domain" description="Protein kinase" evidence="6">
    <location>
        <begin position="134"/>
        <end position="418"/>
    </location>
</feature>
<dbReference type="SMART" id="SM00327">
    <property type="entry name" value="VWA"/>
    <property type="match status" value="1"/>
</dbReference>
<evidence type="ECO:0000259" key="7">
    <source>
        <dbReference type="PROSITE" id="PS50053"/>
    </source>
</evidence>
<dbReference type="SUPFAM" id="SSF54236">
    <property type="entry name" value="Ubiquitin-like"/>
    <property type="match status" value="1"/>
</dbReference>
<dbReference type="SMART" id="SM00609">
    <property type="entry name" value="VIT"/>
    <property type="match status" value="1"/>
</dbReference>
<evidence type="ECO:0000256" key="1">
    <source>
        <dbReference type="ARBA" id="ARBA00022723"/>
    </source>
</evidence>
<dbReference type="InterPro" id="IPR001245">
    <property type="entry name" value="Ser-Thr/Tyr_kinase_cat_dom"/>
</dbReference>
<feature type="compositionally biased region" description="Polar residues" evidence="5">
    <location>
        <begin position="459"/>
        <end position="474"/>
    </location>
</feature>
<dbReference type="InterPro" id="IPR029071">
    <property type="entry name" value="Ubiquitin-like_domsf"/>
</dbReference>
<dbReference type="InterPro" id="IPR002035">
    <property type="entry name" value="VWF_A"/>
</dbReference>
<dbReference type="PROSITE" id="PS50011">
    <property type="entry name" value="PROTEIN_KINASE_DOM"/>
    <property type="match status" value="1"/>
</dbReference>
<proteinExistence type="predicted"/>
<feature type="domain" description="VIT" evidence="10">
    <location>
        <begin position="726"/>
        <end position="861"/>
    </location>
</feature>
<feature type="domain" description="VWFA" evidence="8">
    <location>
        <begin position="1032"/>
        <end position="1203"/>
    </location>
</feature>
<dbReference type="EMBL" id="JAPMOS010000002">
    <property type="protein sequence ID" value="KAJ4462632.1"/>
    <property type="molecule type" value="Genomic_DNA"/>
</dbReference>
<dbReference type="SUPFAM" id="SSF56112">
    <property type="entry name" value="Protein kinase-like (PK-like)"/>
    <property type="match status" value="1"/>
</dbReference>
<evidence type="ECO:0000259" key="6">
    <source>
        <dbReference type="PROSITE" id="PS50011"/>
    </source>
</evidence>
<comment type="caution">
    <text evidence="11">The sequence shown here is derived from an EMBL/GenBank/DDBJ whole genome shotgun (WGS) entry which is preliminary data.</text>
</comment>
<keyword evidence="2" id="KW-0863">Zinc-finger</keyword>
<feature type="domain" description="Ubiquitin-like" evidence="7">
    <location>
        <begin position="1359"/>
        <end position="1434"/>
    </location>
</feature>
<evidence type="ECO:0000313" key="11">
    <source>
        <dbReference type="EMBL" id="KAJ4462632.1"/>
    </source>
</evidence>
<dbReference type="InterPro" id="IPR000626">
    <property type="entry name" value="Ubiquitin-like_dom"/>
</dbReference>
<dbReference type="InterPro" id="IPR008271">
    <property type="entry name" value="Ser/Thr_kinase_AS"/>
</dbReference>
<feature type="domain" description="UBR-type" evidence="9">
    <location>
        <begin position="554"/>
        <end position="625"/>
    </location>
</feature>
<sequence>MGQHCSHDRKELTKEEISASADFRASFPITRFINNKQIKYCRDCLSREEDMRRRFCFIACMCGGCGTLFSPTSKACKGPTHPEDPTFPVLLCERCRSEYCPSAPLALFRDIVAQHHSGLSASDLPVPLIEYRSLARQNRLGGGGSRVSVQGSYTQYGSQTPIPVAIKEVLPTGLVATPEDRQSTVAALVKEAVVIYSLQGPHLVRCHGLCVDQWPPALILELGDHSLRDVLNNHRSSPLPWPVCAYYCLQVALGLSEIHETNDRRCVVHRDLKPENVLVFERPDRNPMHATCKLVDFGMCKVHLLSASLRFSDNPVGGTLGYMAPELFQDNPQAKVSPKLDIWAFGVIMWEFASRGRRPYDGLRPHEINIAVYNGKPPGPIPTDIPDPWQDLLGACLNVDPHRRPDSAQLVQLLRPLANAAVRGSSPGLLSRDFASQFISTPRCPSVPRITVPTPQIPARSSASRQQNSINIPSFTPPPPPPESYQGKYSQAMSPPRSTPRSDRPSMGVINLESSYDSPSIRATTARAASRLSYEAQTPRPTARPEPPSPHLGQYCTYAETGNHGVKQRVFHCRTCGLLDNLGCCAVCVRVCHRGHDVFEEDCSSGFYCDCGLGQGPRPCQCMPRGSRGPGVIRLGGNDDDQRPGTASRGGEISLDGLSLSNRRTTSGGGGVILLPNAESKQGSDSHVLNWRQKFKSMLVDQPSFIKEVGLCVRPLLPSASQTSSQQERSGPLALEVLSPISCQTTGVLFDQGKMAQMALVQTFRNSTTSIMEAIYTFPIINDCSINRFAATFGDGRRVVARCEEKQAARARYDDAVAAGQQVVYGDSLLSPKTQVGDLFSLSIGNLPPQGEVSIEIHYAVFLTEGDESGRSLRLLIPWNLFPRYCPAGASPQARQIAEASALRSCAPPTWSLSLTVLGRTSASLDVASNVFSQLLLPEYVTSPSHRLNITTPTEGVDLWKLRVTCTSADDLYPTVPNDFVLKLTYPPLKCRLTGPLVSRATAWTDGRDCVAALLDLVVPTLNSSFEEPLLEFCFLIDRSGSMVGQRIEQAKRALDLFLHSLPMSSTFNVISFGSESERLFPEPRPYTQPNLDAAVEQVSRMQADMGGTEILTPLVELFRAPPLAPRQRRTILLTDGDVANTEAVLDAVREAIRSQATLQLHALGVGSGASTALVQGIATEGKGEAAFATAFDEEIPPLVMSLCRASLRPVMEMNLNLEITDMISGQLRVPRFTTGLPSVVRSHTHFFISALLEPAETDGPMAVDVVGRHPKTGSELLRVRCPPPPRSPGSGLFRCMAIKQWMRNLAENHETDKLTALSVETGILCSTTAYVAVDADANGRPLPQPKRDPAPRRSDRQFVLFVKTLTDRTITVDYRPYLSIGDLKQAIQDLEGIPPDQQRLIFAGRGLEDSPTLAALDIPPQATLHLILRLRGGGIQLPPGALGQDQQARLGALVQGAAIDGTWDCTTARCFRIHAGRSLAALLRCDLPGVAPFLAAVRGLDRSAAGRLVGTLYALGLLKRDFSEGRVQWDLLATKSLKALSLMLGAPATTTAESLWALVDAATQAFNLPREAFLSTDPTEATCPRKKR</sequence>
<evidence type="ECO:0000313" key="12">
    <source>
        <dbReference type="Proteomes" id="UP001141327"/>
    </source>
</evidence>
<gene>
    <name evidence="11" type="ORF">PAPYR_627</name>
</gene>
<keyword evidence="1" id="KW-0479">Metal-binding</keyword>
<reference evidence="11" key="1">
    <citation type="journal article" date="2022" name="bioRxiv">
        <title>Genomics of Preaxostyla Flagellates Illuminates Evolutionary Transitions and the Path Towards Mitochondrial Loss.</title>
        <authorList>
            <person name="Novak L.V.F."/>
            <person name="Treitli S.C."/>
            <person name="Pyrih J."/>
            <person name="Halakuc P."/>
            <person name="Pipaliya S.V."/>
            <person name="Vacek V."/>
            <person name="Brzon O."/>
            <person name="Soukal P."/>
            <person name="Eme L."/>
            <person name="Dacks J.B."/>
            <person name="Karnkowska A."/>
            <person name="Elias M."/>
            <person name="Hampl V."/>
        </authorList>
    </citation>
    <scope>NUCLEOTIDE SEQUENCE</scope>
    <source>
        <strain evidence="11">RCP-MX</strain>
    </source>
</reference>
<organism evidence="11 12">
    <name type="scientific">Paratrimastix pyriformis</name>
    <dbReference type="NCBI Taxonomy" id="342808"/>
    <lineage>
        <taxon>Eukaryota</taxon>
        <taxon>Metamonada</taxon>
        <taxon>Preaxostyla</taxon>
        <taxon>Paratrimastigidae</taxon>
        <taxon>Paratrimastix</taxon>
    </lineage>
</organism>
<protein>
    <submittedName>
        <fullName evidence="11">von Willebrand factor type A domain protein</fullName>
    </submittedName>
</protein>
<evidence type="ECO:0000256" key="5">
    <source>
        <dbReference type="SAM" id="MobiDB-lite"/>
    </source>
</evidence>
<dbReference type="PROSITE" id="PS51468">
    <property type="entry name" value="VIT"/>
    <property type="match status" value="1"/>
</dbReference>
<dbReference type="InterPro" id="IPR036465">
    <property type="entry name" value="vWFA_dom_sf"/>
</dbReference>
<dbReference type="Pfam" id="PF07714">
    <property type="entry name" value="PK_Tyr_Ser-Thr"/>
    <property type="match status" value="1"/>
</dbReference>
<dbReference type="SUPFAM" id="SSF53300">
    <property type="entry name" value="vWA-like"/>
    <property type="match status" value="1"/>
</dbReference>
<dbReference type="Proteomes" id="UP001141327">
    <property type="component" value="Unassembled WGS sequence"/>
</dbReference>
<dbReference type="CDD" id="cd19671">
    <property type="entry name" value="UBR-box_UBR4_5_6_7"/>
    <property type="match status" value="1"/>
</dbReference>
<dbReference type="InterPro" id="IPR019954">
    <property type="entry name" value="Ubiquitin_CS"/>
</dbReference>
<dbReference type="SMART" id="SM00396">
    <property type="entry name" value="ZnF_UBR1"/>
    <property type="match status" value="1"/>
</dbReference>
<dbReference type="PROSITE" id="PS50053">
    <property type="entry name" value="UBIQUITIN_2"/>
    <property type="match status" value="1"/>
</dbReference>
<dbReference type="Gene3D" id="1.10.510.10">
    <property type="entry name" value="Transferase(Phosphotransferase) domain 1"/>
    <property type="match status" value="1"/>
</dbReference>
<evidence type="ECO:0000259" key="9">
    <source>
        <dbReference type="PROSITE" id="PS51157"/>
    </source>
</evidence>
<dbReference type="InterPro" id="IPR000719">
    <property type="entry name" value="Prot_kinase_dom"/>
</dbReference>
<dbReference type="PROSITE" id="PS00108">
    <property type="entry name" value="PROTEIN_KINASE_ST"/>
    <property type="match status" value="1"/>
</dbReference>
<feature type="region of interest" description="Disordered" evidence="5">
    <location>
        <begin position="445"/>
        <end position="551"/>
    </location>
</feature>
<dbReference type="Pfam" id="PF08487">
    <property type="entry name" value="VIT"/>
    <property type="match status" value="1"/>
</dbReference>
<dbReference type="Gene3D" id="3.40.50.410">
    <property type="entry name" value="von Willebrand factor, type A domain"/>
    <property type="match status" value="1"/>
</dbReference>